<dbReference type="Proteomes" id="UP000433876">
    <property type="component" value="Unassembled WGS sequence"/>
</dbReference>
<dbReference type="InterPro" id="IPR025255">
    <property type="entry name" value="DUF4202"/>
</dbReference>
<sequence length="330" mass="37906">MAVVVIRLHTQTMGWRWERCKPHSGFRTGVFRALISADSSGVAPIVPSPWKDIHSYGKGGTLKGSTFSWLGLIPLLFMFLVTWPLVCSYIFLNLFFFFPCHYHTRQHQHYTYRSFRRQETALTTMEEINPLPANYHQALKLIDEAHAQDPRSVERESGSVPFELDYARHMTRWLALREPGASPVLQLACRAQHFRRWEIPRSSYPMTRPGYLTWRAKLKSQAAKQVAELLGDASIQPPLSQEEIDRVAALVRKEDLKTDSDTQVLEDVACLVFLDEQFDDFEKRPDIDEEKMVGILRKTWGKMSPSGHALALQMHLSERAKILIEKALGV</sequence>
<comment type="caution">
    <text evidence="2">The sequence shown here is derived from an EMBL/GenBank/DDBJ whole genome shotgun (WGS) entry which is preliminary data.</text>
</comment>
<feature type="transmembrane region" description="Helical" evidence="1">
    <location>
        <begin position="72"/>
        <end position="98"/>
    </location>
</feature>
<dbReference type="Pfam" id="PF13875">
    <property type="entry name" value="DUF4202"/>
    <property type="match status" value="1"/>
</dbReference>
<keyword evidence="1" id="KW-1133">Transmembrane helix</keyword>
<evidence type="ECO:0000313" key="2">
    <source>
        <dbReference type="EMBL" id="KAA8636377.1"/>
    </source>
</evidence>
<name>A0A8S8ZZY1_SORMA</name>
<dbReference type="EMBL" id="NMPR01000004">
    <property type="protein sequence ID" value="KAA8636377.1"/>
    <property type="molecule type" value="Genomic_DNA"/>
</dbReference>
<dbReference type="AlphaFoldDB" id="A0A8S8ZZY1"/>
<organism evidence="2 3">
    <name type="scientific">Sordaria macrospora</name>
    <dbReference type="NCBI Taxonomy" id="5147"/>
    <lineage>
        <taxon>Eukaryota</taxon>
        <taxon>Fungi</taxon>
        <taxon>Dikarya</taxon>
        <taxon>Ascomycota</taxon>
        <taxon>Pezizomycotina</taxon>
        <taxon>Sordariomycetes</taxon>
        <taxon>Sordariomycetidae</taxon>
        <taxon>Sordariales</taxon>
        <taxon>Sordariaceae</taxon>
        <taxon>Sordaria</taxon>
    </lineage>
</organism>
<keyword evidence="1" id="KW-0812">Transmembrane</keyword>
<evidence type="ECO:0000313" key="3">
    <source>
        <dbReference type="Proteomes" id="UP000433876"/>
    </source>
</evidence>
<protein>
    <recommendedName>
        <fullName evidence="4">Glutamyl-tRNA synthetase</fullName>
    </recommendedName>
</protein>
<keyword evidence="1" id="KW-0472">Membrane</keyword>
<evidence type="ECO:0000256" key="1">
    <source>
        <dbReference type="SAM" id="Phobius"/>
    </source>
</evidence>
<evidence type="ECO:0008006" key="4">
    <source>
        <dbReference type="Google" id="ProtNLM"/>
    </source>
</evidence>
<reference evidence="2 3" key="1">
    <citation type="submission" date="2017-07" db="EMBL/GenBank/DDBJ databases">
        <title>Genome sequence of the Sordaria macrospora wild type strain R19027.</title>
        <authorList>
            <person name="Nowrousian M."/>
            <person name="Teichert I."/>
            <person name="Kueck U."/>
        </authorList>
    </citation>
    <scope>NUCLEOTIDE SEQUENCE [LARGE SCALE GENOMIC DNA]</scope>
    <source>
        <strain evidence="2 3">R19027</strain>
        <tissue evidence="2">Mycelium</tissue>
    </source>
</reference>
<accession>A0A8S8ZZY1</accession>
<dbReference type="VEuPathDB" id="FungiDB:SMAC_02684"/>
<dbReference type="PANTHER" id="PTHR41729:SF1">
    <property type="entry name" value="GLUTAMYL-TRNA SYNTHETASE"/>
    <property type="match status" value="1"/>
</dbReference>
<gene>
    <name evidence="2" type="ORF">SMACR_02684</name>
</gene>
<dbReference type="PANTHER" id="PTHR41729">
    <property type="entry name" value="GLUTAMYL-TRNA SYNTHETASE"/>
    <property type="match status" value="1"/>
</dbReference>
<proteinExistence type="predicted"/>